<proteinExistence type="predicted"/>
<name>A0ABT1ZQF4_9BURK</name>
<reference evidence="1 2" key="1">
    <citation type="submission" date="2022-08" db="EMBL/GenBank/DDBJ databases">
        <title>Reclassification of Massilia species as members of the genera Telluria, Duganella, Pseudoduganella, Mokoshia gen. nov. and Zemynaea gen. nov. using orthogonal and non-orthogonal genome-based approaches.</title>
        <authorList>
            <person name="Bowman J.P."/>
        </authorList>
    </citation>
    <scope>NUCLEOTIDE SEQUENCE [LARGE SCALE GENOMIC DNA]</scope>
    <source>
        <strain evidence="1 2">JCM 31316</strain>
    </source>
</reference>
<keyword evidence="2" id="KW-1185">Reference proteome</keyword>
<dbReference type="Proteomes" id="UP001204151">
    <property type="component" value="Unassembled WGS sequence"/>
</dbReference>
<accession>A0ABT1ZQF4</accession>
<dbReference type="EMBL" id="JANUGW010000006">
    <property type="protein sequence ID" value="MCS0582121.1"/>
    <property type="molecule type" value="Genomic_DNA"/>
</dbReference>
<comment type="caution">
    <text evidence="1">The sequence shown here is derived from an EMBL/GenBank/DDBJ whole genome shotgun (WGS) entry which is preliminary data.</text>
</comment>
<gene>
    <name evidence="1" type="ORF">NX784_11010</name>
</gene>
<evidence type="ECO:0000313" key="2">
    <source>
        <dbReference type="Proteomes" id="UP001204151"/>
    </source>
</evidence>
<evidence type="ECO:0000313" key="1">
    <source>
        <dbReference type="EMBL" id="MCS0582121.1"/>
    </source>
</evidence>
<dbReference type="RefSeq" id="WP_258816691.1">
    <property type="nucleotide sequence ID" value="NZ_JANUGW010000006.1"/>
</dbReference>
<evidence type="ECO:0008006" key="3">
    <source>
        <dbReference type="Google" id="ProtNLM"/>
    </source>
</evidence>
<sequence length="152" mass="17111">MNVSMLTRLRWSYWRLPLYGRLAVLTVAGVGISGLLRLTEVPAEDNRPPNPAGHVDQPAYDPVAKWGQSKAAAAKEVMAMVQQDSKIYEEGSHLVVEMKIYIESPDQRLQYIRTIADTDMILHGTPRNIYFYDPANRKIGQADTLNGVRLID</sequence>
<organism evidence="1 2">
    <name type="scientific">Massilia pinisoli</name>
    <dbReference type="NCBI Taxonomy" id="1772194"/>
    <lineage>
        <taxon>Bacteria</taxon>
        <taxon>Pseudomonadati</taxon>
        <taxon>Pseudomonadota</taxon>
        <taxon>Betaproteobacteria</taxon>
        <taxon>Burkholderiales</taxon>
        <taxon>Oxalobacteraceae</taxon>
        <taxon>Telluria group</taxon>
        <taxon>Massilia</taxon>
    </lineage>
</organism>
<protein>
    <recommendedName>
        <fullName evidence="3">DUF3192 domain-containing protein</fullName>
    </recommendedName>
</protein>